<organism evidence="7 8">
    <name type="scientific">Mesonia maritima</name>
    <dbReference type="NCBI Taxonomy" id="1793873"/>
    <lineage>
        <taxon>Bacteria</taxon>
        <taxon>Pseudomonadati</taxon>
        <taxon>Bacteroidota</taxon>
        <taxon>Flavobacteriia</taxon>
        <taxon>Flavobacteriales</taxon>
        <taxon>Flavobacteriaceae</taxon>
        <taxon>Mesonia</taxon>
    </lineage>
</organism>
<protein>
    <recommendedName>
        <fullName evidence="2">inorganic diphosphatase</fullName>
        <ecNumber evidence="2">3.6.1.1</ecNumber>
    </recommendedName>
</protein>
<dbReference type="EC" id="3.6.1.1" evidence="2"/>
<keyword evidence="8" id="KW-1185">Reference proteome</keyword>
<name>A0ABU1K8V0_9FLAO</name>
<keyword evidence="6" id="KW-0732">Signal</keyword>
<comment type="caution">
    <text evidence="7">The sequence shown here is derived from an EMBL/GenBank/DDBJ whole genome shotgun (WGS) entry which is preliminary data.</text>
</comment>
<dbReference type="RefSeq" id="WP_309730147.1">
    <property type="nucleotide sequence ID" value="NZ_JAVDQA010000010.1"/>
</dbReference>
<evidence type="ECO:0000256" key="2">
    <source>
        <dbReference type="ARBA" id="ARBA00012146"/>
    </source>
</evidence>
<evidence type="ECO:0000256" key="4">
    <source>
        <dbReference type="ARBA" id="ARBA00022801"/>
    </source>
</evidence>
<evidence type="ECO:0000256" key="5">
    <source>
        <dbReference type="ARBA" id="ARBA00022842"/>
    </source>
</evidence>
<keyword evidence="4 7" id="KW-0378">Hydrolase</keyword>
<accession>A0ABU1K8V0</accession>
<comment type="cofactor">
    <cofactor evidence="1">
        <name>Mg(2+)</name>
        <dbReference type="ChEBI" id="CHEBI:18420"/>
    </cofactor>
</comment>
<dbReference type="Proteomes" id="UP001257659">
    <property type="component" value="Unassembled WGS sequence"/>
</dbReference>
<keyword evidence="3" id="KW-0479">Metal-binding</keyword>
<dbReference type="SUPFAM" id="SSF50324">
    <property type="entry name" value="Inorganic pyrophosphatase"/>
    <property type="match status" value="1"/>
</dbReference>
<keyword evidence="5" id="KW-0460">Magnesium</keyword>
<evidence type="ECO:0000256" key="6">
    <source>
        <dbReference type="SAM" id="SignalP"/>
    </source>
</evidence>
<feature type="signal peptide" evidence="6">
    <location>
        <begin position="1"/>
        <end position="17"/>
    </location>
</feature>
<dbReference type="InterPro" id="IPR036649">
    <property type="entry name" value="Pyrophosphatase_sf"/>
</dbReference>
<gene>
    <name evidence="7" type="ORF">GGR31_002707</name>
</gene>
<proteinExistence type="predicted"/>
<evidence type="ECO:0000313" key="8">
    <source>
        <dbReference type="Proteomes" id="UP001257659"/>
    </source>
</evidence>
<evidence type="ECO:0000256" key="3">
    <source>
        <dbReference type="ARBA" id="ARBA00022723"/>
    </source>
</evidence>
<dbReference type="Gene3D" id="3.90.80.10">
    <property type="entry name" value="Inorganic pyrophosphatase"/>
    <property type="match status" value="1"/>
</dbReference>
<dbReference type="Pfam" id="PF00719">
    <property type="entry name" value="Pyrophosphatase"/>
    <property type="match status" value="1"/>
</dbReference>
<evidence type="ECO:0000256" key="1">
    <source>
        <dbReference type="ARBA" id="ARBA00001946"/>
    </source>
</evidence>
<dbReference type="InterPro" id="IPR008162">
    <property type="entry name" value="Pyrophosphatase"/>
</dbReference>
<dbReference type="PROSITE" id="PS51257">
    <property type="entry name" value="PROKAR_LIPOPROTEIN"/>
    <property type="match status" value="1"/>
</dbReference>
<dbReference type="GO" id="GO:0004427">
    <property type="term" value="F:inorganic diphosphate phosphatase activity"/>
    <property type="evidence" value="ECO:0007669"/>
    <property type="project" value="UniProtKB-EC"/>
</dbReference>
<reference evidence="7 8" key="1">
    <citation type="submission" date="2023-07" db="EMBL/GenBank/DDBJ databases">
        <title>Genomic Encyclopedia of Type Strains, Phase IV (KMG-IV): sequencing the most valuable type-strain genomes for metagenomic binning, comparative biology and taxonomic classification.</title>
        <authorList>
            <person name="Goeker M."/>
        </authorList>
    </citation>
    <scope>NUCLEOTIDE SEQUENCE [LARGE SCALE GENOMIC DNA]</scope>
    <source>
        <strain evidence="7 8">DSM 102814</strain>
    </source>
</reference>
<sequence>MLKNFLLCLLASSILCACQEKQNEKEVAKKIDYYNLPTFSKNNALQAVVEIPAGTNHKIEYHPEEKKFEVDSTDGKPRIINFLPYFGNYGFVPSTFSDPKKGGDGDALDIFVLSETEPSGSVLEVIPIALVRLIDEGESDYKIIAVPYDKSKRIIQVENFHEFSLNYPEIRKMINTWLLHYDPNDKIVIKSWGGENAAKKEIERWKK</sequence>
<feature type="chain" id="PRO_5045606721" description="inorganic diphosphatase" evidence="6">
    <location>
        <begin position="18"/>
        <end position="207"/>
    </location>
</feature>
<evidence type="ECO:0000313" key="7">
    <source>
        <dbReference type="EMBL" id="MDR6302030.1"/>
    </source>
</evidence>
<dbReference type="PANTHER" id="PTHR10286">
    <property type="entry name" value="INORGANIC PYROPHOSPHATASE"/>
    <property type="match status" value="1"/>
</dbReference>
<dbReference type="EMBL" id="JAVDQA010000010">
    <property type="protein sequence ID" value="MDR6302030.1"/>
    <property type="molecule type" value="Genomic_DNA"/>
</dbReference>